<evidence type="ECO:0000313" key="1">
    <source>
        <dbReference type="EMBL" id="OHU95896.1"/>
    </source>
</evidence>
<dbReference type="RefSeq" id="WP_070991466.1">
    <property type="nucleotide sequence ID" value="NZ_CBCSHD010000001.1"/>
</dbReference>
<keyword evidence="2" id="KW-1185">Reference proteome</keyword>
<organism evidence="1 2">
    <name type="scientific">Pseudoalteromonas byunsanensis</name>
    <dbReference type="NCBI Taxonomy" id="327939"/>
    <lineage>
        <taxon>Bacteria</taxon>
        <taxon>Pseudomonadati</taxon>
        <taxon>Pseudomonadota</taxon>
        <taxon>Gammaproteobacteria</taxon>
        <taxon>Alteromonadales</taxon>
        <taxon>Pseudoalteromonadaceae</taxon>
        <taxon>Pseudoalteromonas</taxon>
    </lineage>
</organism>
<comment type="caution">
    <text evidence="1">The sequence shown here is derived from an EMBL/GenBank/DDBJ whole genome shotgun (WGS) entry which is preliminary data.</text>
</comment>
<reference evidence="1 2" key="1">
    <citation type="submission" date="2016-10" db="EMBL/GenBank/DDBJ databases">
        <title>Pseudoalteromonas amylolytica sp. nov., isolated from the surface seawater.</title>
        <authorList>
            <person name="Wu Y.-H."/>
            <person name="Cheng H."/>
            <person name="Jin X.-B."/>
            <person name="Wang C.-S."/>
            <person name="Xu X.-W."/>
        </authorList>
    </citation>
    <scope>NUCLEOTIDE SEQUENCE [LARGE SCALE GENOMIC DNA]</scope>
    <source>
        <strain evidence="1 2">JCM 12483</strain>
    </source>
</reference>
<dbReference type="EMBL" id="MNAN01000028">
    <property type="protein sequence ID" value="OHU95896.1"/>
    <property type="molecule type" value="Genomic_DNA"/>
</dbReference>
<name>A0A1S1N8B3_9GAMM</name>
<proteinExistence type="predicted"/>
<dbReference type="Proteomes" id="UP000180253">
    <property type="component" value="Unassembled WGS sequence"/>
</dbReference>
<accession>A0A1S1N8B3</accession>
<gene>
    <name evidence="1" type="ORF">BIW53_08755</name>
</gene>
<dbReference type="AlphaFoldDB" id="A0A1S1N8B3"/>
<protein>
    <submittedName>
        <fullName evidence="1">Uncharacterized protein</fullName>
    </submittedName>
</protein>
<sequence length="102" mass="11392">MSNPFDTFKCHAEPLSKALLTAFPNGITPSYETIHAPAHDEPISNQQKSELKEVVHFFVNEGYARKSTVNQTHIVLTQKGLGWLGITEDLLKPIDNPYSTLL</sequence>
<evidence type="ECO:0000313" key="2">
    <source>
        <dbReference type="Proteomes" id="UP000180253"/>
    </source>
</evidence>
<dbReference type="OrthoDB" id="6291534at2"/>